<name>A0ABN6T8Z2_9BURK</name>
<dbReference type="Pfam" id="PF05936">
    <property type="entry name" value="T6SS_VasE"/>
    <property type="match status" value="1"/>
</dbReference>
<keyword evidence="2" id="KW-1185">Reference proteome</keyword>
<sequence length="453" mass="50349">MSMPAKLLWGEGLFLRPQHFQQQDRYHEARLNQTACALHPYAWGVRKLVVDYDALRHDVLRIEELSLLFPDGEVYRAPDGDPLPLQVRLGELPAGVQTVTFHAALPVLRAWGDNAALDGDTQLDARFCSIDRDTQDLYTRAAEAPITYLRKALRLVADTEPLEAYDSFPLVRLKRVPLGGFEADPAFVPPSLSIDAAPGLHLNLARLMEKLLAKVNALYGHMREPSKNVIEIRGGDVSAFWLLHTASTGYAALSHYLGHRDLHPERLFGELLGLAGGLMTYSRSYRLEDLPSYVHADPGPQFARLDGIIRDLLDTVISSRYFTIALNRERPSYYLGALDSGRINLQTTLYLAVSADMPALQLVDVVPLQFKVGAPEDVDKFVLSALPGVKLVHAPQVPAAVPVRPDTYYFTLENRGMLYETMLKSQAISIYVPDGHVPNGIRDLRLELIAVAA</sequence>
<dbReference type="Proteomes" id="UP001163336">
    <property type="component" value="Chromosome"/>
</dbReference>
<organism evidence="1 2">
    <name type="scientific">Massilia varians</name>
    <dbReference type="NCBI Taxonomy" id="457921"/>
    <lineage>
        <taxon>Bacteria</taxon>
        <taxon>Pseudomonadati</taxon>
        <taxon>Pseudomonadota</taxon>
        <taxon>Betaproteobacteria</taxon>
        <taxon>Burkholderiales</taxon>
        <taxon>Oxalobacteraceae</taxon>
        <taxon>Telluria group</taxon>
        <taxon>Massilia</taxon>
    </lineage>
</organism>
<reference evidence="1" key="1">
    <citation type="submission" date="2022-11" db="EMBL/GenBank/DDBJ databases">
        <title>Isolation and characterization of PLA-degrading bacterium Massilia sp. from Antarctic soil.</title>
        <authorList>
            <person name="Sato K."/>
            <person name="Gomez-Fuentes C."/>
            <person name="Ahmad S.A."/>
            <person name="Zulkharnain A."/>
        </authorList>
    </citation>
    <scope>NUCLEOTIDE SEQUENCE</scope>
    <source>
        <strain evidence="1">N-3</strain>
    </source>
</reference>
<accession>A0ABN6T8Z2</accession>
<dbReference type="RefSeq" id="WP_281914127.1">
    <property type="nucleotide sequence ID" value="NZ_AP026966.1"/>
</dbReference>
<evidence type="ECO:0000313" key="2">
    <source>
        <dbReference type="Proteomes" id="UP001163336"/>
    </source>
</evidence>
<evidence type="ECO:0000313" key="1">
    <source>
        <dbReference type="EMBL" id="BDT58705.1"/>
    </source>
</evidence>
<protein>
    <submittedName>
        <fullName evidence="1">Type VI secretion protein</fullName>
    </submittedName>
</protein>
<dbReference type="NCBIfam" id="TIGR03353">
    <property type="entry name" value="VI_chp_4"/>
    <property type="match status" value="1"/>
</dbReference>
<dbReference type="PANTHER" id="PTHR35566:SF1">
    <property type="entry name" value="TYPE VI SECRETION SYSTEM BASEPLATE COMPONENT TSSK1"/>
    <property type="match status" value="1"/>
</dbReference>
<proteinExistence type="predicted"/>
<dbReference type="PANTHER" id="PTHR35566">
    <property type="entry name" value="BLR3599 PROTEIN"/>
    <property type="match status" value="1"/>
</dbReference>
<dbReference type="EMBL" id="AP026966">
    <property type="protein sequence ID" value="BDT58705.1"/>
    <property type="molecule type" value="Genomic_DNA"/>
</dbReference>
<gene>
    <name evidence="1" type="ORF">MasN3_21990</name>
</gene>
<dbReference type="InterPro" id="IPR010263">
    <property type="entry name" value="T6SS_TssK"/>
</dbReference>